<sequence length="230" mass="26722">NFKRSNFPETYDNLSISDKINLFVDRIKNKILVPADKMVNGYENLDSIFIPSIENSNYATLSIISQYFEMYGKYHEGYCDDFKAGEYFRKGFDLIADELGWFGAPKLGETQVSAINGFFKQRTGEELNLTVEGLGESTLSETFYNEIRCGLYHIGQVGQNIRISDLPTAFIMMQIPERNTVQSLHVNPRFLVKELLKHIQLYEKKLQGQSETELLENFIKRFDYDNEKRF</sequence>
<dbReference type="AlphaFoldDB" id="X1IS93"/>
<proteinExistence type="predicted"/>
<evidence type="ECO:0000313" key="1">
    <source>
        <dbReference type="EMBL" id="GAH72120.1"/>
    </source>
</evidence>
<organism evidence="1">
    <name type="scientific">marine sediment metagenome</name>
    <dbReference type="NCBI Taxonomy" id="412755"/>
    <lineage>
        <taxon>unclassified sequences</taxon>
        <taxon>metagenomes</taxon>
        <taxon>ecological metagenomes</taxon>
    </lineage>
</organism>
<protein>
    <submittedName>
        <fullName evidence="1">Uncharacterized protein</fullName>
    </submittedName>
</protein>
<accession>X1IS93</accession>
<dbReference type="EMBL" id="BARU01027252">
    <property type="protein sequence ID" value="GAH72120.1"/>
    <property type="molecule type" value="Genomic_DNA"/>
</dbReference>
<comment type="caution">
    <text evidence="1">The sequence shown here is derived from an EMBL/GenBank/DDBJ whole genome shotgun (WGS) entry which is preliminary data.</text>
</comment>
<gene>
    <name evidence="1" type="ORF">S03H2_43649</name>
</gene>
<name>X1IS93_9ZZZZ</name>
<reference evidence="1" key="1">
    <citation type="journal article" date="2014" name="Front. Microbiol.">
        <title>High frequency of phylogenetically diverse reductive dehalogenase-homologous genes in deep subseafloor sedimentary metagenomes.</title>
        <authorList>
            <person name="Kawai M."/>
            <person name="Futagami T."/>
            <person name="Toyoda A."/>
            <person name="Takaki Y."/>
            <person name="Nishi S."/>
            <person name="Hori S."/>
            <person name="Arai W."/>
            <person name="Tsubouchi T."/>
            <person name="Morono Y."/>
            <person name="Uchiyama I."/>
            <person name="Ito T."/>
            <person name="Fujiyama A."/>
            <person name="Inagaki F."/>
            <person name="Takami H."/>
        </authorList>
    </citation>
    <scope>NUCLEOTIDE SEQUENCE</scope>
    <source>
        <strain evidence="1">Expedition CK06-06</strain>
    </source>
</reference>
<feature type="non-terminal residue" evidence="1">
    <location>
        <position position="1"/>
    </location>
</feature>